<comment type="function">
    <text evidence="5">Key component of the ribosome quality control system (RQC), a ribosome-associated complex that mediates the extraction of incompletely synthesized nascent chains from stalled ribosomes and their subsequent degradation. RqcH recruits Ala-charged tRNA, and with RqcP directs the elongation of stalled nascent chains on 50S ribosomal subunits, leading to non-templated C-terminal alanine extensions (Ala tail). The Ala tail promotes nascent chain degradation. May add between 1 and at least 8 Ala residues. Binds to stalled 50S ribosomal subunits.</text>
</comment>
<organism evidence="8 9">
    <name type="scientific">Halarsenatibacter silvermanii</name>
    <dbReference type="NCBI Taxonomy" id="321763"/>
    <lineage>
        <taxon>Bacteria</taxon>
        <taxon>Bacillati</taxon>
        <taxon>Bacillota</taxon>
        <taxon>Clostridia</taxon>
        <taxon>Halanaerobiales</taxon>
        <taxon>Halarsenatibacteraceae</taxon>
        <taxon>Halarsenatibacter</taxon>
    </lineage>
</organism>
<dbReference type="GO" id="GO:1990112">
    <property type="term" value="C:RQC complex"/>
    <property type="evidence" value="ECO:0007669"/>
    <property type="project" value="TreeGrafter"/>
</dbReference>
<evidence type="ECO:0000256" key="5">
    <source>
        <dbReference type="HAMAP-Rule" id="MF_00844"/>
    </source>
</evidence>
<keyword evidence="1 5" id="KW-0820">tRNA-binding</keyword>
<dbReference type="Proteomes" id="UP000199476">
    <property type="component" value="Unassembled WGS sequence"/>
</dbReference>
<keyword evidence="2 5" id="KW-0699">rRNA-binding</keyword>
<name>A0A1G9JKP4_9FIRM</name>
<feature type="coiled-coil region" evidence="5">
    <location>
        <begin position="289"/>
        <end position="320"/>
    </location>
</feature>
<dbReference type="Gene3D" id="1.10.8.50">
    <property type="match status" value="1"/>
</dbReference>
<reference evidence="8 9" key="1">
    <citation type="submission" date="2016-10" db="EMBL/GenBank/DDBJ databases">
        <authorList>
            <person name="de Groot N.N."/>
        </authorList>
    </citation>
    <scope>NUCLEOTIDE SEQUENCE [LARGE SCALE GENOMIC DNA]</scope>
    <source>
        <strain evidence="8 9">SLAS-1</strain>
    </source>
</reference>
<dbReference type="InterPro" id="IPR008532">
    <property type="entry name" value="NFACT_RNA-bd"/>
</dbReference>
<dbReference type="GO" id="GO:0043023">
    <property type="term" value="F:ribosomal large subunit binding"/>
    <property type="evidence" value="ECO:0007669"/>
    <property type="project" value="UniProtKB-UniRule"/>
</dbReference>
<dbReference type="GO" id="GO:0072344">
    <property type="term" value="P:rescue of stalled ribosome"/>
    <property type="evidence" value="ECO:0007669"/>
    <property type="project" value="UniProtKB-UniRule"/>
</dbReference>
<evidence type="ECO:0000259" key="7">
    <source>
        <dbReference type="Pfam" id="PF05670"/>
    </source>
</evidence>
<evidence type="ECO:0000256" key="1">
    <source>
        <dbReference type="ARBA" id="ARBA00022555"/>
    </source>
</evidence>
<dbReference type="Pfam" id="PF05833">
    <property type="entry name" value="NFACT_N"/>
    <property type="match status" value="1"/>
</dbReference>
<dbReference type="GO" id="GO:0000049">
    <property type="term" value="F:tRNA binding"/>
    <property type="evidence" value="ECO:0007669"/>
    <property type="project" value="UniProtKB-UniRule"/>
</dbReference>
<evidence type="ECO:0000256" key="4">
    <source>
        <dbReference type="ARBA" id="ARBA00022917"/>
    </source>
</evidence>
<dbReference type="InterPro" id="IPR010979">
    <property type="entry name" value="Ribosomal_uS13-like_H2TH"/>
</dbReference>
<dbReference type="PANTHER" id="PTHR15239">
    <property type="entry name" value="NUCLEAR EXPORT MEDIATOR FACTOR NEMF"/>
    <property type="match status" value="1"/>
</dbReference>
<dbReference type="AlphaFoldDB" id="A0A1G9JKP4"/>
<comment type="subunit">
    <text evidence="5">Associates with stalled 50S ribosomal subunits. Binds to RqcP.</text>
</comment>
<keyword evidence="4 5" id="KW-0648">Protein biosynthesis</keyword>
<evidence type="ECO:0000256" key="2">
    <source>
        <dbReference type="ARBA" id="ARBA00022730"/>
    </source>
</evidence>
<evidence type="ECO:0000256" key="3">
    <source>
        <dbReference type="ARBA" id="ARBA00022884"/>
    </source>
</evidence>
<gene>
    <name evidence="5" type="primary">rqcH</name>
    <name evidence="8" type="ORF">SAMN04488692_10418</name>
</gene>
<dbReference type="HAMAP" id="MF_00844_B">
    <property type="entry name" value="RqcH_B"/>
    <property type="match status" value="1"/>
</dbReference>
<dbReference type="OrthoDB" id="9766163at2"/>
<dbReference type="Pfam" id="PF05670">
    <property type="entry name" value="NFACT-R_1"/>
    <property type="match status" value="1"/>
</dbReference>
<dbReference type="Gene3D" id="2.30.310.10">
    <property type="entry name" value="ibrinogen binding protein from staphylococcus aureus domain"/>
    <property type="match status" value="1"/>
</dbReference>
<keyword evidence="3 5" id="KW-0694">RNA-binding</keyword>
<keyword evidence="9" id="KW-1185">Reference proteome</keyword>
<comment type="similarity">
    <text evidence="5">Belongs to the NEMF family.</text>
</comment>
<feature type="domain" description="NFACT RNA-binding" evidence="7">
    <location>
        <begin position="461"/>
        <end position="554"/>
    </location>
</feature>
<feature type="region of interest" description="Disordered" evidence="6">
    <location>
        <begin position="142"/>
        <end position="167"/>
    </location>
</feature>
<dbReference type="GO" id="GO:0019843">
    <property type="term" value="F:rRNA binding"/>
    <property type="evidence" value="ECO:0007669"/>
    <property type="project" value="UniProtKB-UniRule"/>
</dbReference>
<protein>
    <recommendedName>
        <fullName evidence="5">Rqc2 homolog RqcH</fullName>
        <shortName evidence="5">RqcH</shortName>
    </recommendedName>
</protein>
<dbReference type="InterPro" id="IPR043682">
    <property type="entry name" value="RqcH_bacterial"/>
</dbReference>
<dbReference type="RefSeq" id="WP_089758438.1">
    <property type="nucleotide sequence ID" value="NZ_FNGO01000004.1"/>
</dbReference>
<dbReference type="SUPFAM" id="SSF46946">
    <property type="entry name" value="S13-like H2TH domain"/>
    <property type="match status" value="1"/>
</dbReference>
<keyword evidence="5" id="KW-0175">Coiled coil</keyword>
<dbReference type="InterPro" id="IPR051608">
    <property type="entry name" value="RQC_Subunit_NEMF"/>
</dbReference>
<accession>A0A1G9JKP4</accession>
<dbReference type="STRING" id="321763.SAMN04488692_10418"/>
<proteinExistence type="inferred from homology"/>
<dbReference type="PANTHER" id="PTHR15239:SF6">
    <property type="entry name" value="RIBOSOME QUALITY CONTROL COMPLEX SUBUNIT NEMF"/>
    <property type="match status" value="1"/>
</dbReference>
<evidence type="ECO:0000313" key="8">
    <source>
        <dbReference type="EMBL" id="SDL37842.1"/>
    </source>
</evidence>
<sequence length="589" mass="68508">MAIDGVMLSCCRRELEDELKGAKVGKAYQPMKDFLTLRLRNNGQNLTMLVSIDPRQSRIHLTSLDFENPQKPPVFSMVLRKHLNGGKIINIEQPGMERMLVFNVKRGNKRYKLIAEIMGRYSNVILVDSQDQVKDALKRIPPEKDSQRVLMPNSEYQPPPPQDKVNPYRISDMSWNDIVGGNFRKYAYRAILNNVQGFGPDLAREIVYRADVDPETNYHRLKSKEKEAIGSSFFEFLARIKSEDYQPALGIDDEGETAYISAFPLHHYEEIEPQYFPDTASLFDYFYQNQIVKKDIERKRKQLEDIIKNYQEKNSKQQDKFKGKLKESREAEKYKKKGELLKANLEKVRPGQKEIEVINYYDENQPEIKIELNPDISPAENVDKYFDKYNKLKKSEEHIIKELARLRHERKYLSRVRYELSQAEDLGDLEEIENELIEEKYIQDKSQKKNSKKGKKAEPRRFFSEDGYQILVGRNNRQNDELTTKVASDKDIWVHTRKIAGSHVIIRNHRPGKEIPHSTIEEAAVLAAYYSKARQSENVPVDYTEIPNVNKPGGARPGIVYYDDHSTLYVNPDEEKVKDIATRGKPADL</sequence>
<dbReference type="EMBL" id="FNGO01000004">
    <property type="protein sequence ID" value="SDL37842.1"/>
    <property type="molecule type" value="Genomic_DNA"/>
</dbReference>
<evidence type="ECO:0000256" key="6">
    <source>
        <dbReference type="SAM" id="MobiDB-lite"/>
    </source>
</evidence>
<evidence type="ECO:0000313" key="9">
    <source>
        <dbReference type="Proteomes" id="UP000199476"/>
    </source>
</evidence>